<evidence type="ECO:0000313" key="3">
    <source>
        <dbReference type="Proteomes" id="UP000005551"/>
    </source>
</evidence>
<dbReference type="Gene3D" id="3.40.250.10">
    <property type="entry name" value="Rhodanese-like domain"/>
    <property type="match status" value="1"/>
</dbReference>
<proteinExistence type="predicted"/>
<dbReference type="InterPro" id="IPR036873">
    <property type="entry name" value="Rhodanese-like_dom_sf"/>
</dbReference>
<protein>
    <submittedName>
        <fullName evidence="2">Rhodanese-like protein</fullName>
    </submittedName>
</protein>
<evidence type="ECO:0000259" key="1">
    <source>
        <dbReference type="PROSITE" id="PS50206"/>
    </source>
</evidence>
<dbReference type="SMART" id="SM00450">
    <property type="entry name" value="RHOD"/>
    <property type="match status" value="1"/>
</dbReference>
<dbReference type="SUPFAM" id="SSF52821">
    <property type="entry name" value="Rhodanese/Cell cycle control phosphatase"/>
    <property type="match status" value="1"/>
</dbReference>
<accession>I5C9F0</accession>
<dbReference type="PANTHER" id="PTHR43031:SF16">
    <property type="entry name" value="OXIDOREDUCTASE"/>
    <property type="match status" value="1"/>
</dbReference>
<keyword evidence="3" id="KW-1185">Reference proteome</keyword>
<dbReference type="CDD" id="cd00158">
    <property type="entry name" value="RHOD"/>
    <property type="match status" value="1"/>
</dbReference>
<dbReference type="InterPro" id="IPR050229">
    <property type="entry name" value="GlpE_sulfurtransferase"/>
</dbReference>
<organism evidence="2 3">
    <name type="scientific">Nitritalea halalkaliphila LW7</name>
    <dbReference type="NCBI Taxonomy" id="1189621"/>
    <lineage>
        <taxon>Bacteria</taxon>
        <taxon>Pseudomonadati</taxon>
        <taxon>Bacteroidota</taxon>
        <taxon>Cytophagia</taxon>
        <taxon>Cytophagales</taxon>
        <taxon>Cyclobacteriaceae</taxon>
        <taxon>Nitritalea</taxon>
    </lineage>
</organism>
<dbReference type="Proteomes" id="UP000005551">
    <property type="component" value="Unassembled WGS sequence"/>
</dbReference>
<name>I5C9F0_9BACT</name>
<gene>
    <name evidence="2" type="ORF">A3SI_02778</name>
</gene>
<dbReference type="STRING" id="1189621.A3SI_02778"/>
<dbReference type="PROSITE" id="PS50206">
    <property type="entry name" value="RHODANESE_3"/>
    <property type="match status" value="1"/>
</dbReference>
<feature type="domain" description="Rhodanese" evidence="1">
    <location>
        <begin position="71"/>
        <end position="161"/>
    </location>
</feature>
<dbReference type="InterPro" id="IPR001763">
    <property type="entry name" value="Rhodanese-like_dom"/>
</dbReference>
<dbReference type="Pfam" id="PF00581">
    <property type="entry name" value="Rhodanese"/>
    <property type="match status" value="1"/>
</dbReference>
<dbReference type="PANTHER" id="PTHR43031">
    <property type="entry name" value="FAD-DEPENDENT OXIDOREDUCTASE"/>
    <property type="match status" value="1"/>
</dbReference>
<evidence type="ECO:0000313" key="2">
    <source>
        <dbReference type="EMBL" id="EIM78452.1"/>
    </source>
</evidence>
<dbReference type="AlphaFoldDB" id="I5C9F0"/>
<reference evidence="2 3" key="1">
    <citation type="submission" date="2012-05" db="EMBL/GenBank/DDBJ databases">
        <title>Genome sequence of Nitritalea halalkaliphila LW7.</title>
        <authorList>
            <person name="Jangir P.K."/>
            <person name="Singh A."/>
            <person name="Shivaji S."/>
            <person name="Sharma R."/>
        </authorList>
    </citation>
    <scope>NUCLEOTIDE SEQUENCE [LARGE SCALE GENOMIC DNA]</scope>
    <source>
        <strain evidence="2 3">LW7</strain>
    </source>
</reference>
<sequence>MITKNKRPYAVSYDFWHHIKINRMQRLRTSSWLTLLFLGAALFFAACSQAQNEKIIRLDAEEFASYLAAEKPEDIIILDVRTEREIRQGYIAGAAFADVLEDSFEEKVAKLDRTKKFYVYCRSANRSQPATELLAKLGIAEIYELKGGMIAWEKAGKPVEKP</sequence>
<comment type="caution">
    <text evidence="2">The sequence shown here is derived from an EMBL/GenBank/DDBJ whole genome shotgun (WGS) entry which is preliminary data.</text>
</comment>
<dbReference type="EMBL" id="AJYA01000005">
    <property type="protein sequence ID" value="EIM78452.1"/>
    <property type="molecule type" value="Genomic_DNA"/>
</dbReference>